<feature type="compositionally biased region" description="Low complexity" evidence="2">
    <location>
        <begin position="1"/>
        <end position="11"/>
    </location>
</feature>
<reference evidence="3 4" key="1">
    <citation type="submission" date="2016-07" db="EMBL/GenBank/DDBJ databases">
        <title>Pervasive Adenine N6-methylation of Active Genes in Fungi.</title>
        <authorList>
            <consortium name="DOE Joint Genome Institute"/>
            <person name="Mondo S.J."/>
            <person name="Dannebaum R.O."/>
            <person name="Kuo R.C."/>
            <person name="Labutti K."/>
            <person name="Haridas S."/>
            <person name="Kuo A."/>
            <person name="Salamov A."/>
            <person name="Ahrendt S.R."/>
            <person name="Lipzen A."/>
            <person name="Sullivan W."/>
            <person name="Andreopoulos W.B."/>
            <person name="Clum A."/>
            <person name="Lindquist E."/>
            <person name="Daum C."/>
            <person name="Ramamoorthy G.K."/>
            <person name="Gryganskyi A."/>
            <person name="Culley D."/>
            <person name="Magnuson J.K."/>
            <person name="James T.Y."/>
            <person name="O'Malley M.A."/>
            <person name="Stajich J.E."/>
            <person name="Spatafora J.W."/>
            <person name="Visel A."/>
            <person name="Grigoriev I.V."/>
        </authorList>
    </citation>
    <scope>NUCLEOTIDE SEQUENCE [LARGE SCALE GENOMIC DNA]</scope>
    <source>
        <strain evidence="3 4">CBS 129021</strain>
    </source>
</reference>
<dbReference type="GeneID" id="63779325"/>
<keyword evidence="4" id="KW-1185">Reference proteome</keyword>
<dbReference type="STRING" id="1141098.A0A1Y2DCJ2"/>
<evidence type="ECO:0000313" key="4">
    <source>
        <dbReference type="Proteomes" id="UP000193689"/>
    </source>
</evidence>
<keyword evidence="1" id="KW-0175">Coiled coil</keyword>
<evidence type="ECO:0000256" key="2">
    <source>
        <dbReference type="SAM" id="MobiDB-lite"/>
    </source>
</evidence>
<sequence>MTNSSSSSSDSSGGGAPLRSIPASPKQGRREQSKSDSPTDDEMALVRASSAFHQIGQCSGGQGNNGQGNNGYGNQGNYNQPPKRDNDPFMSQTPSRPARPVTAFQNRSPYVSTPATYRLQQAMQSGGGRDNSQQPVFQESAAIQQILILAMQYLRITPGVPSHVADNIQSSHVDAGQRLNGLVTRVDRDYRGMQYEVGEARLQVDRVQKELDARKKQVGESQAELQKLARYRESQDKKIKELEKDLRSAQEELKRVREQNKRFKGQDESHLKQVQGLENEIKSLRMSSDSKSMALVKVPDSPLAGHNSADKNADTATLMPMLLKYSQESGATQNSRYSENFNSDELLRSNLNRPYAAQDARSYGNSFSGPSRNERPGTRMGYRNHGSFSSNQSAGPSGFAPAGMPRYSGNNSTLNPHHQDLSRMPTIMTESGGGPLNKHKGLPAVDDYSDTYIPRNKENWNDQDITAAFTRLYGLVEGYVANEHCNAPFKEPDVTLAKVEPLTWEYILAIGLTNRVMSANHMTHLLGQEAVRHYVIKRMIVEYIFKKMIQPQVFLGFSPEVDSHLRALQERMRSRFPGAGPGRPQGKQRQRIIEDHAKVVQHIITTPEGKDYRTGIVERHSETLLNILRPLRNSSSDEHEALKSIRIVVNAAWAITSKIWCTGVTVHFFFPETGSKFSFGQMRPMNHLHMSPEQMQYSQYRVMLVVVPTLSLRDDRDLDSLRTAELMKADVLVMK</sequence>
<gene>
    <name evidence="3" type="ORF">BCR38DRAFT_478556</name>
</gene>
<accession>A0A1Y2DCJ2</accession>
<evidence type="ECO:0000313" key="3">
    <source>
        <dbReference type="EMBL" id="ORY56917.1"/>
    </source>
</evidence>
<dbReference type="Gene3D" id="1.10.287.1490">
    <property type="match status" value="1"/>
</dbReference>
<dbReference type="RefSeq" id="XP_040710384.1">
    <property type="nucleotide sequence ID" value="XM_040863113.1"/>
</dbReference>
<dbReference type="OrthoDB" id="4203839at2759"/>
<feature type="region of interest" description="Disordered" evidence="2">
    <location>
        <begin position="359"/>
        <end position="381"/>
    </location>
</feature>
<proteinExistence type="predicted"/>
<comment type="caution">
    <text evidence="3">The sequence shown here is derived from an EMBL/GenBank/DDBJ whole genome shotgun (WGS) entry which is preliminary data.</text>
</comment>
<dbReference type="InParanoid" id="A0A1Y2DCJ2"/>
<evidence type="ECO:0000256" key="1">
    <source>
        <dbReference type="SAM" id="Coils"/>
    </source>
</evidence>
<dbReference type="AlphaFoldDB" id="A0A1Y2DCJ2"/>
<dbReference type="EMBL" id="MCFJ01000021">
    <property type="protein sequence ID" value="ORY56917.1"/>
    <property type="molecule type" value="Genomic_DNA"/>
</dbReference>
<protein>
    <submittedName>
        <fullName evidence="3">Uncharacterized protein</fullName>
    </submittedName>
</protein>
<name>A0A1Y2DCJ2_9PEZI</name>
<feature type="compositionally biased region" description="Gly residues" evidence="2">
    <location>
        <begin position="58"/>
        <end position="74"/>
    </location>
</feature>
<organism evidence="3 4">
    <name type="scientific">Pseudomassariella vexata</name>
    <dbReference type="NCBI Taxonomy" id="1141098"/>
    <lineage>
        <taxon>Eukaryota</taxon>
        <taxon>Fungi</taxon>
        <taxon>Dikarya</taxon>
        <taxon>Ascomycota</taxon>
        <taxon>Pezizomycotina</taxon>
        <taxon>Sordariomycetes</taxon>
        <taxon>Xylariomycetidae</taxon>
        <taxon>Amphisphaeriales</taxon>
        <taxon>Pseudomassariaceae</taxon>
        <taxon>Pseudomassariella</taxon>
    </lineage>
</organism>
<dbReference type="Proteomes" id="UP000193689">
    <property type="component" value="Unassembled WGS sequence"/>
</dbReference>
<feature type="coiled-coil region" evidence="1">
    <location>
        <begin position="197"/>
        <end position="266"/>
    </location>
</feature>
<feature type="region of interest" description="Disordered" evidence="2">
    <location>
        <begin position="1"/>
        <end position="103"/>
    </location>
</feature>